<dbReference type="PANTHER" id="PTHR43174">
    <property type="entry name" value="UDP-N-ACETYLGLUCOSAMINE 2-EPIMERASE"/>
    <property type="match status" value="1"/>
</dbReference>
<dbReference type="CDD" id="cd03786">
    <property type="entry name" value="GTB_UDP-GlcNAc_2-Epimerase"/>
    <property type="match status" value="1"/>
</dbReference>
<evidence type="ECO:0000259" key="2">
    <source>
        <dbReference type="Pfam" id="PF02350"/>
    </source>
</evidence>
<evidence type="ECO:0000313" key="4">
    <source>
        <dbReference type="Proteomes" id="UP000199226"/>
    </source>
</evidence>
<protein>
    <submittedName>
        <fullName evidence="3">UDP-N-acetylglucosamine 2-epimerase (Non-hydrolysing)</fullName>
    </submittedName>
</protein>
<dbReference type="PANTHER" id="PTHR43174:SF1">
    <property type="entry name" value="UDP-N-ACETYLGLUCOSAMINE 2-EPIMERASE"/>
    <property type="match status" value="1"/>
</dbReference>
<keyword evidence="4" id="KW-1185">Reference proteome</keyword>
<gene>
    <name evidence="3" type="ORF">SAMN05421813_12739</name>
</gene>
<comment type="similarity">
    <text evidence="1">Belongs to the UDP-N-acetylglucosamine 2-epimerase family.</text>
</comment>
<dbReference type="InterPro" id="IPR003331">
    <property type="entry name" value="UDP_GlcNAc_Epimerase_2_dom"/>
</dbReference>
<evidence type="ECO:0000256" key="1">
    <source>
        <dbReference type="RuleBase" id="RU003513"/>
    </source>
</evidence>
<sequence length="378" mass="43111">MSLRTMKKIKVATVIGTRPEIIRLAECIKKCDNFFEHILIHTGQNYDYNLNEVFFNDLDLRKPDYFLNVAGSHLGETIGNVIAKSYEIFVKEMPDAILVLGDTNSVLCTIAAKRLKIPIFHMEAGNRCFDQNVPEEINRKISDHISDINLTYTEHSRRYLLSEGFRKDHVFVTGSPLREVINKYISQIDNSKIIQSLGLEKDKYIVVSAHREENIDIKDHFEQLVFSLNAVAEKYGMPIIFSTHPRTEKKILANNVIFHPLIKNVKPLGFFDYVHLQQNAYVVLSDSGTISEESAMLRFPAVSIRTSTERPEAIDSGTIVLGGISRDDILNAIEIVKGTPMTDATQLPWEYTVQNTSDRVIRLIISYIPIVNRVIWNK</sequence>
<keyword evidence="1" id="KW-0413">Isomerase</keyword>
<dbReference type="Proteomes" id="UP000199226">
    <property type="component" value="Unassembled WGS sequence"/>
</dbReference>
<reference evidence="4" key="1">
    <citation type="submission" date="2016-10" db="EMBL/GenBank/DDBJ databases">
        <authorList>
            <person name="Varghese N."/>
            <person name="Submissions S."/>
        </authorList>
    </citation>
    <scope>NUCLEOTIDE SEQUENCE [LARGE SCALE GENOMIC DNA]</scope>
    <source>
        <strain evidence="4">DSM 24536</strain>
    </source>
</reference>
<accession>A0A1G9WWM2</accession>
<dbReference type="Pfam" id="PF02350">
    <property type="entry name" value="Epimerase_2"/>
    <property type="match status" value="1"/>
</dbReference>
<dbReference type="InterPro" id="IPR029767">
    <property type="entry name" value="WecB-like"/>
</dbReference>
<dbReference type="SUPFAM" id="SSF53756">
    <property type="entry name" value="UDP-Glycosyltransferase/glycogen phosphorylase"/>
    <property type="match status" value="1"/>
</dbReference>
<evidence type="ECO:0000313" key="3">
    <source>
        <dbReference type="EMBL" id="SDM88908.1"/>
    </source>
</evidence>
<proteinExistence type="inferred from homology"/>
<name>A0A1G9WWM2_9SPHI</name>
<dbReference type="STRING" id="990371.SAMN05421813_12739"/>
<dbReference type="NCBIfam" id="TIGR00236">
    <property type="entry name" value="wecB"/>
    <property type="match status" value="1"/>
</dbReference>
<dbReference type="Gene3D" id="3.40.50.2000">
    <property type="entry name" value="Glycogen Phosphorylase B"/>
    <property type="match status" value="2"/>
</dbReference>
<dbReference type="EMBL" id="FNHH01000027">
    <property type="protein sequence ID" value="SDM88908.1"/>
    <property type="molecule type" value="Genomic_DNA"/>
</dbReference>
<feature type="domain" description="UDP-N-acetylglucosamine 2-epimerase" evidence="2">
    <location>
        <begin position="32"/>
        <end position="364"/>
    </location>
</feature>
<dbReference type="GO" id="GO:0016853">
    <property type="term" value="F:isomerase activity"/>
    <property type="evidence" value="ECO:0007669"/>
    <property type="project" value="UniProtKB-KW"/>
</dbReference>
<organism evidence="3 4">
    <name type="scientific">Daejeonella rubra</name>
    <dbReference type="NCBI Taxonomy" id="990371"/>
    <lineage>
        <taxon>Bacteria</taxon>
        <taxon>Pseudomonadati</taxon>
        <taxon>Bacteroidota</taxon>
        <taxon>Sphingobacteriia</taxon>
        <taxon>Sphingobacteriales</taxon>
        <taxon>Sphingobacteriaceae</taxon>
        <taxon>Daejeonella</taxon>
    </lineage>
</organism>
<dbReference type="AlphaFoldDB" id="A0A1G9WWM2"/>